<protein>
    <submittedName>
        <fullName evidence="1">Uncharacterized protein</fullName>
    </submittedName>
</protein>
<dbReference type="Proteomes" id="UP001196565">
    <property type="component" value="Unassembled WGS sequence"/>
</dbReference>
<reference evidence="1 2" key="1">
    <citation type="submission" date="2021-07" db="EMBL/GenBank/DDBJ databases">
        <authorList>
            <person name="So Y."/>
        </authorList>
    </citation>
    <scope>NUCLEOTIDE SEQUENCE [LARGE SCALE GENOMIC DNA]</scope>
    <source>
        <strain evidence="1 2">HJA6</strain>
    </source>
</reference>
<accession>A0ABS7ABC2</accession>
<name>A0ABS7ABC2_9PROT</name>
<evidence type="ECO:0000313" key="2">
    <source>
        <dbReference type="Proteomes" id="UP001196565"/>
    </source>
</evidence>
<dbReference type="EMBL" id="JAHYBZ010000005">
    <property type="protein sequence ID" value="MBW6399473.1"/>
    <property type="molecule type" value="Genomic_DNA"/>
</dbReference>
<evidence type="ECO:0000313" key="1">
    <source>
        <dbReference type="EMBL" id="MBW6399473.1"/>
    </source>
</evidence>
<proteinExistence type="predicted"/>
<gene>
    <name evidence="1" type="ORF">KPL78_16565</name>
</gene>
<sequence length="91" mass="9903">MPRDEKRSRLDCFATGAKACGASLPWRKVAPKRVTQRRYVIHHDGNGTAGSAIRDAERTLSTLRSVVERTSRGVLPLDRASASSALILTNA</sequence>
<keyword evidence="2" id="KW-1185">Reference proteome</keyword>
<organism evidence="1 2">
    <name type="scientific">Roseomonas alba</name>
    <dbReference type="NCBI Taxonomy" id="2846776"/>
    <lineage>
        <taxon>Bacteria</taxon>
        <taxon>Pseudomonadati</taxon>
        <taxon>Pseudomonadota</taxon>
        <taxon>Alphaproteobacteria</taxon>
        <taxon>Acetobacterales</taxon>
        <taxon>Roseomonadaceae</taxon>
        <taxon>Roseomonas</taxon>
    </lineage>
</organism>
<comment type="caution">
    <text evidence="1">The sequence shown here is derived from an EMBL/GenBank/DDBJ whole genome shotgun (WGS) entry which is preliminary data.</text>
</comment>